<dbReference type="VEuPathDB" id="VectorBase:GPPI029813"/>
<evidence type="ECO:0000256" key="3">
    <source>
        <dbReference type="ARBA" id="ARBA00023015"/>
    </source>
</evidence>
<evidence type="ECO:0000256" key="5">
    <source>
        <dbReference type="ARBA" id="ARBA00023163"/>
    </source>
</evidence>
<name>A0A1B0BH13_9MUSC</name>
<keyword evidence="5" id="KW-0804">Transcription</keyword>
<dbReference type="GO" id="GO:0003677">
    <property type="term" value="F:DNA binding"/>
    <property type="evidence" value="ECO:0007669"/>
    <property type="project" value="UniProtKB-KW"/>
</dbReference>
<dbReference type="EMBL" id="JXJN01014120">
    <property type="status" value="NOT_ANNOTATED_CDS"/>
    <property type="molecule type" value="Genomic_DNA"/>
</dbReference>
<dbReference type="STRING" id="67801.A0A1B0BH13"/>
<protein>
    <recommendedName>
        <fullName evidence="2">Regulatory protein zeste</fullName>
    </recommendedName>
</protein>
<sequence length="427" mass="49458">MEQVKNRKKSYQRCTQEQLERYVTFAEKYPGFLQNKVNSANPQQMKKLWEELTKHLNDMNGPTRSIQKWKETLKHWRNQLRSRARKGKISLNSIEGGQLRNYNKMAMFEERALAAFGAIAIKGRPSVRCTDVKSPIECAQNVKSMKETLYTKQETITPEKNYVKQEVNDTTPESNSCQRCTQEQLEYYVTYVEKNPGVLQNKISSANPRQTKELWEELVGNLNDLTGPTRNTQKWKETLNNQLRSRARKNKILLKSKGGQPLRKFNKMTRFEERALATFGAIAADGLSCLPSIRMETSSKRVQDIGDMKEMTETTQETHGIEPKSNDIKQGIYNFTQETLDIAPKTHNIKQETYETTPETRDISSQTKRTCNKSNTKQRMYSAINSLRASIEQRDERERRFWEDHLTVQQALVGAIKDLTKALNKSI</sequence>
<organism evidence="8 9">
    <name type="scientific">Glossina palpalis gambiensis</name>
    <dbReference type="NCBI Taxonomy" id="67801"/>
    <lineage>
        <taxon>Eukaryota</taxon>
        <taxon>Metazoa</taxon>
        <taxon>Ecdysozoa</taxon>
        <taxon>Arthropoda</taxon>
        <taxon>Hexapoda</taxon>
        <taxon>Insecta</taxon>
        <taxon>Pterygota</taxon>
        <taxon>Neoptera</taxon>
        <taxon>Endopterygota</taxon>
        <taxon>Diptera</taxon>
        <taxon>Brachycera</taxon>
        <taxon>Muscomorpha</taxon>
        <taxon>Hippoboscoidea</taxon>
        <taxon>Glossinidae</taxon>
        <taxon>Glossina</taxon>
    </lineage>
</organism>
<reference evidence="9" key="1">
    <citation type="submission" date="2015-01" db="EMBL/GenBank/DDBJ databases">
        <authorList>
            <person name="Aksoy S."/>
            <person name="Warren W."/>
            <person name="Wilson R.K."/>
        </authorList>
    </citation>
    <scope>NUCLEOTIDE SEQUENCE [LARGE SCALE GENOMIC DNA]</scope>
    <source>
        <strain evidence="9">IAEA</strain>
    </source>
</reference>
<evidence type="ECO:0000256" key="4">
    <source>
        <dbReference type="ARBA" id="ARBA00023125"/>
    </source>
</evidence>
<comment type="subunit">
    <text evidence="1">Self-associates forming complexes of several hundred monomers.</text>
</comment>
<evidence type="ECO:0000313" key="9">
    <source>
        <dbReference type="Proteomes" id="UP000092460"/>
    </source>
</evidence>
<dbReference type="EnsemblMetazoa" id="GPPI029813-RA">
    <property type="protein sequence ID" value="GPPI029813-PA"/>
    <property type="gene ID" value="GPPI029813"/>
</dbReference>
<dbReference type="Pfam" id="PF13873">
    <property type="entry name" value="Myb_DNA-bind_5"/>
    <property type="match status" value="2"/>
</dbReference>
<feature type="domain" description="Myb/SANT-like DNA-binding" evidence="7">
    <location>
        <begin position="12"/>
        <end position="83"/>
    </location>
</feature>
<evidence type="ECO:0000313" key="8">
    <source>
        <dbReference type="EnsemblMetazoa" id="GPPI029813-PA"/>
    </source>
</evidence>
<keyword evidence="3" id="KW-0805">Transcription regulation</keyword>
<feature type="domain" description="Myb/SANT-like DNA-binding" evidence="7">
    <location>
        <begin position="179"/>
        <end position="250"/>
    </location>
</feature>
<accession>A0A1B0BH13</accession>
<keyword evidence="4" id="KW-0238">DNA-binding</keyword>
<evidence type="ECO:0000256" key="2">
    <source>
        <dbReference type="ARBA" id="ARBA00016807"/>
    </source>
</evidence>
<keyword evidence="9" id="KW-1185">Reference proteome</keyword>
<evidence type="ECO:0000256" key="1">
    <source>
        <dbReference type="ARBA" id="ARBA00011764"/>
    </source>
</evidence>
<dbReference type="InterPro" id="IPR028002">
    <property type="entry name" value="Myb_DNA-bind_5"/>
</dbReference>
<evidence type="ECO:0000256" key="6">
    <source>
        <dbReference type="ARBA" id="ARBA00025466"/>
    </source>
</evidence>
<dbReference type="Proteomes" id="UP000092460">
    <property type="component" value="Unassembled WGS sequence"/>
</dbReference>
<evidence type="ECO:0000259" key="7">
    <source>
        <dbReference type="Pfam" id="PF13873"/>
    </source>
</evidence>
<reference evidence="8" key="2">
    <citation type="submission" date="2020-05" db="UniProtKB">
        <authorList>
            <consortium name="EnsemblMetazoa"/>
        </authorList>
    </citation>
    <scope>IDENTIFICATION</scope>
    <source>
        <strain evidence="8">IAEA</strain>
    </source>
</reference>
<comment type="function">
    <text evidence="6">Involved in transvection phenomena (= synapsis-dependent gene expression), where the synaptic pairing of chromosomes carrying genes with which zeste interacts influences the expression of these genes. Zeste binds to DNA and stimulates transcription from a nearby promoter.</text>
</comment>
<dbReference type="AlphaFoldDB" id="A0A1B0BH13"/>
<proteinExistence type="predicted"/>